<reference evidence="2 3" key="1">
    <citation type="submission" date="2020-07" db="EMBL/GenBank/DDBJ databases">
        <title>Luteimonas sp. SJ-92.</title>
        <authorList>
            <person name="Huang X.-X."/>
            <person name="Xu L."/>
            <person name="Sun J.-Q."/>
        </authorList>
    </citation>
    <scope>NUCLEOTIDE SEQUENCE [LARGE SCALE GENOMIC DNA]</scope>
    <source>
        <strain evidence="2 3">SJ-92</strain>
    </source>
</reference>
<name>A0A853JE04_9GAMM</name>
<dbReference type="PANTHER" id="PTHR43464">
    <property type="entry name" value="METHYLTRANSFERASE"/>
    <property type="match status" value="1"/>
</dbReference>
<dbReference type="InterPro" id="IPR029063">
    <property type="entry name" value="SAM-dependent_MTases_sf"/>
</dbReference>
<dbReference type="EMBL" id="JACCKA010000062">
    <property type="protein sequence ID" value="NZA26829.1"/>
    <property type="molecule type" value="Genomic_DNA"/>
</dbReference>
<keyword evidence="2" id="KW-0808">Transferase</keyword>
<dbReference type="CDD" id="cd02440">
    <property type="entry name" value="AdoMet_MTases"/>
    <property type="match status" value="1"/>
</dbReference>
<keyword evidence="2" id="KW-0489">Methyltransferase</keyword>
<evidence type="ECO:0000259" key="1">
    <source>
        <dbReference type="Pfam" id="PF13649"/>
    </source>
</evidence>
<protein>
    <submittedName>
        <fullName evidence="2">Class I SAM-dependent methyltransferase</fullName>
    </submittedName>
</protein>
<comment type="caution">
    <text evidence="2">The sequence shown here is derived from an EMBL/GenBank/DDBJ whole genome shotgun (WGS) entry which is preliminary data.</text>
</comment>
<proteinExistence type="predicted"/>
<gene>
    <name evidence="2" type="ORF">H0E84_10575</name>
</gene>
<sequence length="203" mass="21410">MTTTPADRSNGYEAVSGEFVAIRSRSSIGISIVRDWAGCLPPGGSVLDLGCGNGVPVAKALIDEGFAVYGVDASPTMIASFRARFPGSPAECSAVEDAQFLRCRFDGAIAWGLMFLLPPDVQRALVHRVALALEPGGRFLFTAPEQACEWPDTLTGRRSVSLGSAAYREALESEGLALVGEAEDEGRNHYYVVNKPASLGSAA</sequence>
<dbReference type="InterPro" id="IPR041698">
    <property type="entry name" value="Methyltransf_25"/>
</dbReference>
<dbReference type="RefSeq" id="WP_180678614.1">
    <property type="nucleotide sequence ID" value="NZ_JACCKA010000062.1"/>
</dbReference>
<dbReference type="Pfam" id="PF13649">
    <property type="entry name" value="Methyltransf_25"/>
    <property type="match status" value="1"/>
</dbReference>
<feature type="domain" description="Methyltransferase" evidence="1">
    <location>
        <begin position="46"/>
        <end position="137"/>
    </location>
</feature>
<organism evidence="2 3">
    <name type="scientific">Luteimonas salinisoli</name>
    <dbReference type="NCBI Taxonomy" id="2752307"/>
    <lineage>
        <taxon>Bacteria</taxon>
        <taxon>Pseudomonadati</taxon>
        <taxon>Pseudomonadota</taxon>
        <taxon>Gammaproteobacteria</taxon>
        <taxon>Lysobacterales</taxon>
        <taxon>Lysobacteraceae</taxon>
        <taxon>Luteimonas</taxon>
    </lineage>
</organism>
<accession>A0A853JE04</accession>
<keyword evidence="3" id="KW-1185">Reference proteome</keyword>
<evidence type="ECO:0000313" key="2">
    <source>
        <dbReference type="EMBL" id="NZA26829.1"/>
    </source>
</evidence>
<dbReference type="PANTHER" id="PTHR43464:SF82">
    <property type="entry name" value="METHYLTRANSFERASE DOMAIN-CONTAINING PROTEIN"/>
    <property type="match status" value="1"/>
</dbReference>
<dbReference type="AlphaFoldDB" id="A0A853JE04"/>
<dbReference type="GO" id="GO:0008168">
    <property type="term" value="F:methyltransferase activity"/>
    <property type="evidence" value="ECO:0007669"/>
    <property type="project" value="UniProtKB-KW"/>
</dbReference>
<evidence type="ECO:0000313" key="3">
    <source>
        <dbReference type="Proteomes" id="UP000578091"/>
    </source>
</evidence>
<dbReference type="Proteomes" id="UP000578091">
    <property type="component" value="Unassembled WGS sequence"/>
</dbReference>
<dbReference type="GO" id="GO:0032259">
    <property type="term" value="P:methylation"/>
    <property type="evidence" value="ECO:0007669"/>
    <property type="project" value="UniProtKB-KW"/>
</dbReference>
<dbReference type="SUPFAM" id="SSF53335">
    <property type="entry name" value="S-adenosyl-L-methionine-dependent methyltransferases"/>
    <property type="match status" value="1"/>
</dbReference>
<dbReference type="Gene3D" id="3.40.50.150">
    <property type="entry name" value="Vaccinia Virus protein VP39"/>
    <property type="match status" value="1"/>
</dbReference>